<dbReference type="InterPro" id="IPR003591">
    <property type="entry name" value="Leu-rich_rpt_typical-subtyp"/>
</dbReference>
<keyword evidence="10" id="KW-0325">Glycoprotein</keyword>
<organism evidence="14 15">
    <name type="scientific">Solanum pennellii</name>
    <name type="common">Tomato</name>
    <name type="synonym">Lycopersicon pennellii</name>
    <dbReference type="NCBI Taxonomy" id="28526"/>
    <lineage>
        <taxon>Eukaryota</taxon>
        <taxon>Viridiplantae</taxon>
        <taxon>Streptophyta</taxon>
        <taxon>Embryophyta</taxon>
        <taxon>Tracheophyta</taxon>
        <taxon>Spermatophyta</taxon>
        <taxon>Magnoliopsida</taxon>
        <taxon>eudicotyledons</taxon>
        <taxon>Gunneridae</taxon>
        <taxon>Pentapetalae</taxon>
        <taxon>asterids</taxon>
        <taxon>lamiids</taxon>
        <taxon>Solanales</taxon>
        <taxon>Solanaceae</taxon>
        <taxon>Solanoideae</taxon>
        <taxon>Solaneae</taxon>
        <taxon>Solanum</taxon>
        <taxon>Solanum subgen. Lycopersicon</taxon>
    </lineage>
</organism>
<evidence type="ECO:0000256" key="7">
    <source>
        <dbReference type="ARBA" id="ARBA00022737"/>
    </source>
</evidence>
<dbReference type="InterPro" id="IPR001611">
    <property type="entry name" value="Leu-rich_rpt"/>
</dbReference>
<dbReference type="Pfam" id="PF23598">
    <property type="entry name" value="LRR_14"/>
    <property type="match status" value="2"/>
</dbReference>
<evidence type="ECO:0000259" key="12">
    <source>
        <dbReference type="Pfam" id="PF08263"/>
    </source>
</evidence>
<evidence type="ECO:0000256" key="8">
    <source>
        <dbReference type="ARBA" id="ARBA00022989"/>
    </source>
</evidence>
<evidence type="ECO:0000256" key="11">
    <source>
        <dbReference type="SAM" id="Phobius"/>
    </source>
</evidence>
<evidence type="ECO:0000256" key="1">
    <source>
        <dbReference type="ARBA" id="ARBA00004251"/>
    </source>
</evidence>
<dbReference type="PROSITE" id="PS51450">
    <property type="entry name" value="LRR"/>
    <property type="match status" value="3"/>
</dbReference>
<dbReference type="PANTHER" id="PTHR48063">
    <property type="entry name" value="LRR RECEPTOR-LIKE KINASE"/>
    <property type="match status" value="1"/>
</dbReference>
<dbReference type="GeneID" id="107024108"/>
<evidence type="ECO:0000256" key="2">
    <source>
        <dbReference type="ARBA" id="ARBA00009592"/>
    </source>
</evidence>
<evidence type="ECO:0000256" key="4">
    <source>
        <dbReference type="ARBA" id="ARBA00022614"/>
    </source>
</evidence>
<sequence>MDTKEHYKPIHFLLICLSILIMHQTFAFGSISRGKNYTKILCITKEREALLEFKRGLIDEYNLLSSWRNEECCAWRGVECSNTSGRILVLNLRIGTIESNPDGPDKDLILTGNITSSLVKLQYLKYLDLSSNNFGGDGPIPKFIGYFKRLEYLNLTSRYRVFTGLIPLQLQNLTSLRTLDLRGNYLTVNSLEWLPHLVHLEYLDLSLSNVQAKNWLQQISKLPNLRELHLFGCQLPKIIPSSLILANISSSRLSILDISSNTYSSPAINSWLFNFTSLTSLDLSSNDLGKIDSGFGYLKSLEHLNLFGNSIQGGIPRSLRNLSRLRSLDASNNYLLSQPFSELLDILSGSNISLEFLSFEGNALTGSLINLTRFSSLKELKLRENSLDGIFHESFRQISSLEYLDLSSNQMTGSLPDLSFFPSLTELNLRSNHFYGMIPQGLGKLSELEILDVSFNRLQGLPDSMGKLSKLKILDVSSNRLKGLPESLGQLLDLESFDASNNLLEGTISESHLSNLCNLKSLKLSSNSLTWNVSVDWIPCFQLQVISLSSCNLGPYFPRWLQTQNSYSFLDMSLASISDTMPSWFTKLPPMLYFLNLSYNQISGKIQDLSANNIGSIVIDLGYNNFSGPLPTFPHLVSELRVDNNKFSGSLNSICKIRSPVTLDLSNNLLSGEIPDCWALMSVLMVLNVANNHISGSIPYSLCSSTSLSSLYVRNNNLSGHFPVPLKNCQGLKVLDLGRNRLSGKIPEWIGTKLAGLGILSLRFNEFSGSIPPSICQLQCIQILDLSGNHLSGRIPKCFSNFTTLRLLQDGSSVNYDFNPIAGRGILVYKGNAFVQWKNKESEYSNTLWLLKTIDLSSNKLIGDIPNDFSRMNALLSLNLSRNNLTGNIIEGIGLMNMLEVLDLSVNHLSGKIPVGLANLTFLSVLDLSKNNLSGRIPSSTQLQGFDPSTYGENIHLCGPPLPACPTFAPPNPHVVFGSTSQENDDDDEFPSKEFYISMALGYIVAFWGILGSLCFNYSWRNAYFKWLNGCQNWLYLSSAICFARLKAKLRA</sequence>
<dbReference type="InterPro" id="IPR046956">
    <property type="entry name" value="RLP23-like"/>
</dbReference>
<dbReference type="Pfam" id="PF08263">
    <property type="entry name" value="LRRNT_2"/>
    <property type="match status" value="1"/>
</dbReference>
<dbReference type="Proteomes" id="UP000694930">
    <property type="component" value="Chromosome 7"/>
</dbReference>
<reference evidence="14" key="1">
    <citation type="journal article" date="2014" name="Nat. Genet.">
        <title>The genome of the stress-tolerant wild tomato species Solanum pennellii.</title>
        <authorList>
            <person name="Bolger A."/>
            <person name="Scossa F."/>
            <person name="Bolger M.E."/>
            <person name="Lanz C."/>
            <person name="Maumus F."/>
            <person name="Tohge T."/>
            <person name="Quesneville H."/>
            <person name="Alseekh S."/>
            <person name="Sorensen I."/>
            <person name="Lichtenstein G."/>
            <person name="Fich E.A."/>
            <person name="Conte M."/>
            <person name="Keller H."/>
            <person name="Schneeberger K."/>
            <person name="Schwacke R."/>
            <person name="Ofner I."/>
            <person name="Vrebalov J."/>
            <person name="Xu Y."/>
            <person name="Osorio S."/>
            <person name="Aflitos S.A."/>
            <person name="Schijlen E."/>
            <person name="Jimenez-Gomez J.M."/>
            <person name="Ryngajllo M."/>
            <person name="Kimura S."/>
            <person name="Kumar R."/>
            <person name="Koenig D."/>
            <person name="Headland L.R."/>
            <person name="Maloof J.N."/>
            <person name="Sinha N."/>
            <person name="van Ham R.C."/>
            <person name="Lankhorst R.K."/>
            <person name="Mao L."/>
            <person name="Vogel A."/>
            <person name="Arsova B."/>
            <person name="Panstruga R."/>
            <person name="Fei Z."/>
            <person name="Rose J.K."/>
            <person name="Zamir D."/>
            <person name="Carrari F."/>
            <person name="Giovannoni J.J."/>
            <person name="Weigel D."/>
            <person name="Usadel B."/>
            <person name="Fernie A.R."/>
        </authorList>
    </citation>
    <scope>NUCLEOTIDE SEQUENCE [LARGE SCALE GENOMIC DNA]</scope>
    <source>
        <strain evidence="14">cv. LA0716</strain>
    </source>
</reference>
<comment type="subcellular location">
    <subcellularLocation>
        <location evidence="1">Cell membrane</location>
        <topology evidence="1">Single-pass type I membrane protein</topology>
    </subcellularLocation>
</comment>
<evidence type="ECO:0000256" key="5">
    <source>
        <dbReference type="ARBA" id="ARBA00022692"/>
    </source>
</evidence>
<feature type="domain" description="Leucine-rich repeat-containing N-terminal plant-type" evidence="12">
    <location>
        <begin position="45"/>
        <end position="81"/>
    </location>
</feature>
<keyword evidence="4" id="KW-0433">Leucine-rich repeat</keyword>
<evidence type="ECO:0000256" key="10">
    <source>
        <dbReference type="ARBA" id="ARBA00023180"/>
    </source>
</evidence>
<dbReference type="PRINTS" id="PR00019">
    <property type="entry name" value="LEURICHRPT"/>
</dbReference>
<keyword evidence="9 11" id="KW-0472">Membrane</keyword>
<evidence type="ECO:0000256" key="9">
    <source>
        <dbReference type="ARBA" id="ARBA00023136"/>
    </source>
</evidence>
<dbReference type="SUPFAM" id="SSF52047">
    <property type="entry name" value="RNI-like"/>
    <property type="match status" value="2"/>
</dbReference>
<dbReference type="RefSeq" id="XP_015080489.1">
    <property type="nucleotide sequence ID" value="XM_015225003.2"/>
</dbReference>
<keyword evidence="5 11" id="KW-0812">Transmembrane</keyword>
<proteinExistence type="inferred from homology"/>
<dbReference type="InterPro" id="IPR032675">
    <property type="entry name" value="LRR_dom_sf"/>
</dbReference>
<evidence type="ECO:0000313" key="14">
    <source>
        <dbReference type="Proteomes" id="UP000694930"/>
    </source>
</evidence>
<protein>
    <submittedName>
        <fullName evidence="15">Receptor-like protein EIX1</fullName>
    </submittedName>
</protein>
<keyword evidence="14" id="KW-1185">Reference proteome</keyword>
<feature type="transmembrane region" description="Helical" evidence="11">
    <location>
        <begin position="995"/>
        <end position="1016"/>
    </location>
</feature>
<feature type="domain" description="Disease resistance R13L4/SHOC-2-like LRR" evidence="13">
    <location>
        <begin position="115"/>
        <end position="309"/>
    </location>
</feature>
<dbReference type="InterPro" id="IPR013210">
    <property type="entry name" value="LRR_N_plant-typ"/>
</dbReference>
<dbReference type="SUPFAM" id="SSF52058">
    <property type="entry name" value="L domain-like"/>
    <property type="match status" value="1"/>
</dbReference>
<keyword evidence="8 11" id="KW-1133">Transmembrane helix</keyword>
<dbReference type="SMART" id="SM00364">
    <property type="entry name" value="LRR_BAC"/>
    <property type="match status" value="6"/>
</dbReference>
<keyword evidence="7" id="KW-0677">Repeat</keyword>
<name>A0ABM1H549_SOLPN</name>
<accession>A0ABM1H549</accession>
<dbReference type="SMART" id="SM00365">
    <property type="entry name" value="LRR_SD22"/>
    <property type="match status" value="9"/>
</dbReference>
<dbReference type="Gene3D" id="3.80.10.10">
    <property type="entry name" value="Ribonuclease Inhibitor"/>
    <property type="match status" value="4"/>
</dbReference>
<reference evidence="15" key="2">
    <citation type="submission" date="2025-08" db="UniProtKB">
        <authorList>
            <consortium name="RefSeq"/>
        </authorList>
    </citation>
    <scope>IDENTIFICATION</scope>
</reference>
<keyword evidence="6" id="KW-0732">Signal</keyword>
<keyword evidence="3" id="KW-1003">Cell membrane</keyword>
<dbReference type="SMART" id="SM00369">
    <property type="entry name" value="LRR_TYP"/>
    <property type="match status" value="13"/>
</dbReference>
<dbReference type="PANTHER" id="PTHR48063:SF103">
    <property type="entry name" value="LEUCINE-RICH RECEPTOR-LIKE KINASE FAMILY PROTEIN"/>
    <property type="match status" value="1"/>
</dbReference>
<evidence type="ECO:0000259" key="13">
    <source>
        <dbReference type="Pfam" id="PF23598"/>
    </source>
</evidence>
<feature type="domain" description="Disease resistance R13L4/SHOC-2-like LRR" evidence="13">
    <location>
        <begin position="371"/>
        <end position="606"/>
    </location>
</feature>
<gene>
    <name evidence="15" type="primary">LOC107024108</name>
</gene>
<evidence type="ECO:0000256" key="6">
    <source>
        <dbReference type="ARBA" id="ARBA00022729"/>
    </source>
</evidence>
<dbReference type="InterPro" id="IPR055414">
    <property type="entry name" value="LRR_R13L4/SHOC2-like"/>
</dbReference>
<comment type="similarity">
    <text evidence="2">Belongs to the RLP family.</text>
</comment>
<dbReference type="Pfam" id="PF00560">
    <property type="entry name" value="LRR_1"/>
    <property type="match status" value="10"/>
</dbReference>
<evidence type="ECO:0000256" key="3">
    <source>
        <dbReference type="ARBA" id="ARBA00022475"/>
    </source>
</evidence>
<evidence type="ECO:0000313" key="15">
    <source>
        <dbReference type="RefSeq" id="XP_015080489.1"/>
    </source>
</evidence>